<organism evidence="2 3">
    <name type="scientific">Nocardiopsis tropica</name>
    <dbReference type="NCBI Taxonomy" id="109330"/>
    <lineage>
        <taxon>Bacteria</taxon>
        <taxon>Bacillati</taxon>
        <taxon>Actinomycetota</taxon>
        <taxon>Actinomycetes</taxon>
        <taxon>Streptosporangiales</taxon>
        <taxon>Nocardiopsidaceae</taxon>
        <taxon>Nocardiopsis</taxon>
    </lineage>
</organism>
<proteinExistence type="predicted"/>
<dbReference type="RefSeq" id="WP_330158765.1">
    <property type="nucleotide sequence ID" value="NZ_BAAAJA010000041.1"/>
</dbReference>
<evidence type="ECO:0000313" key="2">
    <source>
        <dbReference type="EMBL" id="MEE2051703.1"/>
    </source>
</evidence>
<evidence type="ECO:0000313" key="3">
    <source>
        <dbReference type="Proteomes" id="UP001348641"/>
    </source>
</evidence>
<protein>
    <submittedName>
        <fullName evidence="2">Uncharacterized protein</fullName>
    </submittedName>
</protein>
<name>A0ABU7KQY5_9ACTN</name>
<comment type="caution">
    <text evidence="2">The sequence shown here is derived from an EMBL/GenBank/DDBJ whole genome shotgun (WGS) entry which is preliminary data.</text>
</comment>
<feature type="region of interest" description="Disordered" evidence="1">
    <location>
        <begin position="54"/>
        <end position="112"/>
    </location>
</feature>
<sequence length="112" mass="12766">MVLLVIHDMARMPRTRAALTGRDPGRPWVELNDQVALLDSRLQALMRVMWVGGRLKGEPPDINPYPVPAAKGEKAQERQSRRPDPRKQAYLERFAPPKRHLTLVKAPPQQDT</sequence>
<gene>
    <name evidence="2" type="ORF">Q8A49_14480</name>
</gene>
<feature type="compositionally biased region" description="Basic and acidic residues" evidence="1">
    <location>
        <begin position="71"/>
        <end position="90"/>
    </location>
</feature>
<dbReference type="EMBL" id="JAUUCC010000033">
    <property type="protein sequence ID" value="MEE2051703.1"/>
    <property type="molecule type" value="Genomic_DNA"/>
</dbReference>
<evidence type="ECO:0000256" key="1">
    <source>
        <dbReference type="SAM" id="MobiDB-lite"/>
    </source>
</evidence>
<reference evidence="2 3" key="1">
    <citation type="submission" date="2023-07" db="EMBL/GenBank/DDBJ databases">
        <authorList>
            <person name="Girao M."/>
            <person name="Carvalho M.F."/>
        </authorList>
    </citation>
    <scope>NUCLEOTIDE SEQUENCE [LARGE SCALE GENOMIC DNA]</scope>
    <source>
        <strain evidence="2 3">66/93</strain>
    </source>
</reference>
<dbReference type="Proteomes" id="UP001348641">
    <property type="component" value="Unassembled WGS sequence"/>
</dbReference>
<accession>A0ABU7KQY5</accession>